<comment type="caution">
    <text evidence="1">The sequence shown here is derived from an EMBL/GenBank/DDBJ whole genome shotgun (WGS) entry which is preliminary data.</text>
</comment>
<gene>
    <name evidence="1" type="ORF">ITX44_06520</name>
</gene>
<reference evidence="1 2" key="1">
    <citation type="submission" date="2021-01" db="EMBL/GenBank/DDBJ databases">
        <title>Streptomyces acididurans sp. nov., isolated from a peat swamp forest soil.</title>
        <authorList>
            <person name="Chantavorakit T."/>
            <person name="Duangmal K."/>
        </authorList>
    </citation>
    <scope>NUCLEOTIDE SEQUENCE [LARGE SCALE GENOMIC DNA]</scope>
    <source>
        <strain evidence="1 2">KK5PA1</strain>
    </source>
</reference>
<accession>A0ABS2TLI1</accession>
<evidence type="ECO:0000313" key="1">
    <source>
        <dbReference type="EMBL" id="MBM9504193.1"/>
    </source>
</evidence>
<name>A0ABS2TLI1_9ACTN</name>
<dbReference type="EMBL" id="JADKYB010000003">
    <property type="protein sequence ID" value="MBM9504193.1"/>
    <property type="molecule type" value="Genomic_DNA"/>
</dbReference>
<proteinExistence type="predicted"/>
<protein>
    <recommendedName>
        <fullName evidence="3">DUF4126 domain-containing protein</fullName>
    </recommendedName>
</protein>
<organism evidence="1 2">
    <name type="scientific">Actinacidiphila acididurans</name>
    <dbReference type="NCBI Taxonomy" id="2784346"/>
    <lineage>
        <taxon>Bacteria</taxon>
        <taxon>Bacillati</taxon>
        <taxon>Actinomycetota</taxon>
        <taxon>Actinomycetes</taxon>
        <taxon>Kitasatosporales</taxon>
        <taxon>Streptomycetaceae</taxon>
        <taxon>Actinacidiphila</taxon>
    </lineage>
</organism>
<dbReference type="Proteomes" id="UP000749040">
    <property type="component" value="Unassembled WGS sequence"/>
</dbReference>
<dbReference type="RefSeq" id="WP_205356069.1">
    <property type="nucleotide sequence ID" value="NZ_JADKYB010000003.1"/>
</dbReference>
<evidence type="ECO:0008006" key="3">
    <source>
        <dbReference type="Google" id="ProtNLM"/>
    </source>
</evidence>
<evidence type="ECO:0000313" key="2">
    <source>
        <dbReference type="Proteomes" id="UP000749040"/>
    </source>
</evidence>
<keyword evidence="2" id="KW-1185">Reference proteome</keyword>
<sequence>MSKVLSLMARGALAGTAGTTALNSAAYVDMAVRARPSSSTPEQVVDTFAEKAGVRIPGDGTKRENRLAGLGPLVGIAVGTGVGAAVGALRATGSRLPWWAEAPLAGALAMAVADLPMVALGISDPRTWSAKDWLSDAVPHLAYGLTTTAALPSANGH</sequence>